<dbReference type="InterPro" id="IPR042225">
    <property type="entry name" value="Ncb2"/>
</dbReference>
<dbReference type="Pfam" id="PF00808">
    <property type="entry name" value="CBFD_NFYB_HMF"/>
    <property type="match status" value="1"/>
</dbReference>
<dbReference type="GeneID" id="19880940"/>
<dbReference type="AlphaFoldDB" id="L2GRF0"/>
<dbReference type="InParanoid" id="L2GRF0"/>
<dbReference type="CDD" id="cd22905">
    <property type="entry name" value="HFD_Dr1"/>
    <property type="match status" value="1"/>
</dbReference>
<accession>L2GRF0</accession>
<reference evidence="6" key="1">
    <citation type="submission" date="2011-05" db="EMBL/GenBank/DDBJ databases">
        <title>The genome sequence of Vittaforma corneae strain ATCC 50505.</title>
        <authorList>
            <consortium name="The Broad Institute Genome Sequencing Platform"/>
            <person name="Cuomo C."/>
            <person name="Didier E."/>
            <person name="Bowers L."/>
            <person name="Young S.K."/>
            <person name="Zeng Q."/>
            <person name="Gargeya S."/>
            <person name="Fitzgerald M."/>
            <person name="Haas B."/>
            <person name="Abouelleil A."/>
            <person name="Alvarado L."/>
            <person name="Arachchi H.M."/>
            <person name="Berlin A."/>
            <person name="Chapman S.B."/>
            <person name="Gearin G."/>
            <person name="Goldberg J."/>
            <person name="Griggs A."/>
            <person name="Gujja S."/>
            <person name="Hansen M."/>
            <person name="Heiman D."/>
            <person name="Howarth C."/>
            <person name="Larimer J."/>
            <person name="Lui A."/>
            <person name="MacDonald P.J.P."/>
            <person name="McCowen C."/>
            <person name="Montmayeur A."/>
            <person name="Murphy C."/>
            <person name="Neiman D."/>
            <person name="Pearson M."/>
            <person name="Priest M."/>
            <person name="Roberts A."/>
            <person name="Saif S."/>
            <person name="Shea T."/>
            <person name="Sisk P."/>
            <person name="Stolte C."/>
            <person name="Sykes S."/>
            <person name="Wortman J."/>
            <person name="Nusbaum C."/>
            <person name="Birren B."/>
        </authorList>
    </citation>
    <scope>NUCLEOTIDE SEQUENCE [LARGE SCALE GENOMIC DNA]</scope>
    <source>
        <strain evidence="6">ATCC 50505</strain>
    </source>
</reference>
<comment type="subcellular location">
    <subcellularLocation>
        <location evidence="1">Nucleus</location>
    </subcellularLocation>
</comment>
<gene>
    <name evidence="5" type="ORF">VICG_00222</name>
</gene>
<keyword evidence="2" id="KW-0539">Nucleus</keyword>
<evidence type="ECO:0000259" key="4">
    <source>
        <dbReference type="Pfam" id="PF00808"/>
    </source>
</evidence>
<dbReference type="HOGENOM" id="CLU_066247_11_3_1"/>
<name>L2GRF0_VITCO</name>
<evidence type="ECO:0000256" key="2">
    <source>
        <dbReference type="ARBA" id="ARBA00023242"/>
    </source>
</evidence>
<keyword evidence="6" id="KW-1185">Reference proteome</keyword>
<dbReference type="SUPFAM" id="SSF47113">
    <property type="entry name" value="Histone-fold"/>
    <property type="match status" value="1"/>
</dbReference>
<dbReference type="GO" id="GO:0000122">
    <property type="term" value="P:negative regulation of transcription by RNA polymerase II"/>
    <property type="evidence" value="ECO:0007669"/>
    <property type="project" value="InterPro"/>
</dbReference>
<dbReference type="PANTHER" id="PTHR46138">
    <property type="entry name" value="PROTEIN DR1"/>
    <property type="match status" value="1"/>
</dbReference>
<feature type="domain" description="Transcription factor CBF/NF-Y/archaeal histone" evidence="4">
    <location>
        <begin position="11"/>
        <end position="73"/>
    </location>
</feature>
<evidence type="ECO:0000313" key="5">
    <source>
        <dbReference type="EMBL" id="ELA42907.1"/>
    </source>
</evidence>
<dbReference type="EMBL" id="JH370130">
    <property type="protein sequence ID" value="ELA42907.1"/>
    <property type="molecule type" value="Genomic_DNA"/>
</dbReference>
<dbReference type="Proteomes" id="UP000011082">
    <property type="component" value="Unassembled WGS sequence"/>
</dbReference>
<proteinExistence type="predicted"/>
<protein>
    <recommendedName>
        <fullName evidence="4">Transcription factor CBF/NF-Y/archaeal histone domain-containing protein</fullName>
    </recommendedName>
</protein>
<sequence>MPPEKSDDDSELPRATVDSLIHDVTPKDYGVSKDVRELLKASARLFLSHIALEANRLCELENKKTIGTSHVFKSMEKCGFGDFVEECDVAAKNYDEYSRHKPSRQNKFKDSGKSMEELQKMQMELFRQAAEQQKKEYGIEDNSVSESNEK</sequence>
<dbReference type="GO" id="GO:0051123">
    <property type="term" value="P:RNA polymerase II preinitiation complex assembly"/>
    <property type="evidence" value="ECO:0007669"/>
    <property type="project" value="TreeGrafter"/>
</dbReference>
<dbReference type="Gene3D" id="1.10.20.10">
    <property type="entry name" value="Histone, subunit A"/>
    <property type="match status" value="1"/>
</dbReference>
<organism evidence="5 6">
    <name type="scientific">Vittaforma corneae (strain ATCC 50505)</name>
    <name type="common">Microsporidian parasite</name>
    <name type="synonym">Nosema corneum</name>
    <dbReference type="NCBI Taxonomy" id="993615"/>
    <lineage>
        <taxon>Eukaryota</taxon>
        <taxon>Fungi</taxon>
        <taxon>Fungi incertae sedis</taxon>
        <taxon>Microsporidia</taxon>
        <taxon>Nosematidae</taxon>
        <taxon>Vittaforma</taxon>
    </lineage>
</organism>
<dbReference type="FunCoup" id="L2GRF0">
    <property type="interactions" value="150"/>
</dbReference>
<dbReference type="GO" id="GO:0017054">
    <property type="term" value="C:negative cofactor 2 complex"/>
    <property type="evidence" value="ECO:0007669"/>
    <property type="project" value="InterPro"/>
</dbReference>
<dbReference type="InterPro" id="IPR003958">
    <property type="entry name" value="CBFA_NFYB_domain"/>
</dbReference>
<dbReference type="GO" id="GO:0016251">
    <property type="term" value="F:RNA polymerase II general transcription initiation factor activity"/>
    <property type="evidence" value="ECO:0007669"/>
    <property type="project" value="TreeGrafter"/>
</dbReference>
<dbReference type="OMA" id="EVCNQSN"/>
<evidence type="ECO:0000256" key="3">
    <source>
        <dbReference type="SAM" id="MobiDB-lite"/>
    </source>
</evidence>
<dbReference type="GO" id="GO:0017025">
    <property type="term" value="F:TBP-class protein binding"/>
    <property type="evidence" value="ECO:0007669"/>
    <property type="project" value="TreeGrafter"/>
</dbReference>
<dbReference type="GO" id="GO:0046982">
    <property type="term" value="F:protein heterodimerization activity"/>
    <property type="evidence" value="ECO:0007669"/>
    <property type="project" value="InterPro"/>
</dbReference>
<dbReference type="VEuPathDB" id="MicrosporidiaDB:VICG_00222"/>
<dbReference type="STRING" id="993615.L2GRF0"/>
<evidence type="ECO:0000313" key="6">
    <source>
        <dbReference type="Proteomes" id="UP000011082"/>
    </source>
</evidence>
<dbReference type="RefSeq" id="XP_007603675.1">
    <property type="nucleotide sequence ID" value="XM_007603613.1"/>
</dbReference>
<dbReference type="OrthoDB" id="601405at2759"/>
<dbReference type="PANTHER" id="PTHR46138:SF1">
    <property type="entry name" value="PROTEIN DR1"/>
    <property type="match status" value="1"/>
</dbReference>
<evidence type="ECO:0000256" key="1">
    <source>
        <dbReference type="ARBA" id="ARBA00004123"/>
    </source>
</evidence>
<feature type="region of interest" description="Disordered" evidence="3">
    <location>
        <begin position="131"/>
        <end position="150"/>
    </location>
</feature>
<dbReference type="InterPro" id="IPR009072">
    <property type="entry name" value="Histone-fold"/>
</dbReference>